<dbReference type="EMBL" id="CP001032">
    <property type="protein sequence ID" value="ACB76548.1"/>
    <property type="molecule type" value="Genomic_DNA"/>
</dbReference>
<protein>
    <submittedName>
        <fullName evidence="3">Tetratricopeptide TPR_4</fullName>
    </submittedName>
</protein>
<dbReference type="Gene3D" id="1.25.40.10">
    <property type="entry name" value="Tetratricopeptide repeat domain"/>
    <property type="match status" value="3"/>
</dbReference>
<proteinExistence type="predicted"/>
<keyword evidence="1" id="KW-0677">Repeat</keyword>
<dbReference type="AlphaFoldDB" id="B1ZT94"/>
<dbReference type="SUPFAM" id="SSF48452">
    <property type="entry name" value="TPR-like"/>
    <property type="match status" value="3"/>
</dbReference>
<accession>B1ZT94</accession>
<dbReference type="InterPro" id="IPR011990">
    <property type="entry name" value="TPR-like_helical_dom_sf"/>
</dbReference>
<dbReference type="eggNOG" id="COG3071">
    <property type="taxonomic scope" value="Bacteria"/>
</dbReference>
<keyword evidence="4" id="KW-1185">Reference proteome</keyword>
<name>B1ZT94_OPITP</name>
<organism evidence="3 4">
    <name type="scientific">Opitutus terrae (strain DSM 11246 / JCM 15787 / PB90-1)</name>
    <dbReference type="NCBI Taxonomy" id="452637"/>
    <lineage>
        <taxon>Bacteria</taxon>
        <taxon>Pseudomonadati</taxon>
        <taxon>Verrucomicrobiota</taxon>
        <taxon>Opitutia</taxon>
        <taxon>Opitutales</taxon>
        <taxon>Opitutaceae</taxon>
        <taxon>Opitutus</taxon>
    </lineage>
</organism>
<evidence type="ECO:0000256" key="2">
    <source>
        <dbReference type="ARBA" id="ARBA00022803"/>
    </source>
</evidence>
<dbReference type="Proteomes" id="UP000007013">
    <property type="component" value="Chromosome"/>
</dbReference>
<dbReference type="RefSeq" id="WP_012376077.1">
    <property type="nucleotide sequence ID" value="NC_010571.1"/>
</dbReference>
<dbReference type="KEGG" id="ote:Oter_3269"/>
<dbReference type="HOGENOM" id="CLU_330612_0_0_0"/>
<evidence type="ECO:0000256" key="1">
    <source>
        <dbReference type="ARBA" id="ARBA00022737"/>
    </source>
</evidence>
<evidence type="ECO:0000313" key="3">
    <source>
        <dbReference type="EMBL" id="ACB76548.1"/>
    </source>
</evidence>
<keyword evidence="2" id="KW-0802">TPR repeat</keyword>
<evidence type="ECO:0000313" key="4">
    <source>
        <dbReference type="Proteomes" id="UP000007013"/>
    </source>
</evidence>
<dbReference type="eggNOG" id="COG0457">
    <property type="taxonomic scope" value="Bacteria"/>
</dbReference>
<gene>
    <name evidence="3" type="ordered locus">Oter_3269</name>
</gene>
<dbReference type="STRING" id="452637.Oter_3269"/>
<sequence length="867" mass="97231">MKFFGSKARLRRWIVALLALAVMLPVGYFAAREFALPAYRQWRESKLTRMTEEFMAKGDYDNALLTARQALRRNQRSLTHWRLAAEAAHAKNVPEVIYYQRNVVQLQPTLENQLQLLRWALQFGAYRDALDVIEHIDPAAKQNPEFHALAARTYLALGRPIAAKLNLYSLLSLRPDDHAARLNLAEIELAEDTEGKNSGVRQTITELSRVPELRLRALALLLQDAVQREDRSQAAALADQLNAEPNLSAEQRVLVLSGLDVGAPDRAAAYRQKVQDEFAGDPRAVVALANYYRRSGSPLEARRWFDSLPREVREDTGVQEAIAAAFLEWREWARLDQAISGTQWKEREFMRQAMIAYSARKNGRLADAGNAWRLAVIQAGDNVRSTSELLALVGRWGWQSEQYDLVWKLFALLPRNESISRQLIAWERAQGHTANLNRIFARLSEFSNEDPMVRNNFAYTSLLLNANLSKAYEYARLNYLAEPENPFYVTTQAFALYKQNKPADALALLESLRPAALTTPERLLFRALFHASTGDVTGATDLLSGLRSAGFLPEERKLLAETTSEIARLNGQRGQDQRLVALNTRGEIDRTKGWLHLLPELVQTSATMDMQTTDSLMAMGDLSGLAVQLRKGAWGDFEHLRMAVTAYAARQRGDASSARSYWRTALGAASGDVDKLRHLEKLAASWGWQGEKVDALARIFDIDPGNRAVFAELMDYNRSAGRTPELVSVLTAYLSAHPGDQAQRCGFAYYSLLSGLNIARAYVAAQEAYQAAPTDPQSRLVYAFSLWKQGRPQEAWEVLESLNGDELQLAPAALIRAAVLADMDRRDDAARFLKEFDTAKALPEEAKLALMVESKLKSDSRVSGMNY</sequence>
<dbReference type="InterPro" id="IPR051012">
    <property type="entry name" value="CellSynth/LPSAsmb/PSIAsmb"/>
</dbReference>
<dbReference type="PANTHER" id="PTHR45586">
    <property type="entry name" value="TPR REPEAT-CONTAINING PROTEIN PA4667"/>
    <property type="match status" value="1"/>
</dbReference>
<dbReference type="OrthoDB" id="178946at2"/>
<reference evidence="3 4" key="1">
    <citation type="journal article" date="2011" name="J. Bacteriol.">
        <title>Genome sequence of the verrucomicrobium Opitutus terrae PB90-1, an abundant inhabitant of rice paddy soil ecosystems.</title>
        <authorList>
            <person name="van Passel M.W."/>
            <person name="Kant R."/>
            <person name="Palva A."/>
            <person name="Copeland A."/>
            <person name="Lucas S."/>
            <person name="Lapidus A."/>
            <person name="Glavina del Rio T."/>
            <person name="Pitluck S."/>
            <person name="Goltsman E."/>
            <person name="Clum A."/>
            <person name="Sun H."/>
            <person name="Schmutz J."/>
            <person name="Larimer F.W."/>
            <person name="Land M.L."/>
            <person name="Hauser L."/>
            <person name="Kyrpides N."/>
            <person name="Mikhailova N."/>
            <person name="Richardson P.P."/>
            <person name="Janssen P.H."/>
            <person name="de Vos W.M."/>
            <person name="Smidt H."/>
        </authorList>
    </citation>
    <scope>NUCLEOTIDE SEQUENCE [LARGE SCALE GENOMIC DNA]</scope>
    <source>
        <strain evidence="4">DSM 11246 / JCM 15787 / PB90-1</strain>
    </source>
</reference>
<dbReference type="PANTHER" id="PTHR45586:SF1">
    <property type="entry name" value="LIPOPOLYSACCHARIDE ASSEMBLY PROTEIN B"/>
    <property type="match status" value="1"/>
</dbReference>